<proteinExistence type="predicted"/>
<evidence type="ECO:0000313" key="2">
    <source>
        <dbReference type="EMBL" id="TKW60869.1"/>
    </source>
</evidence>
<feature type="signal peptide" evidence="1">
    <location>
        <begin position="1"/>
        <end position="30"/>
    </location>
</feature>
<organism evidence="2 3">
    <name type="scientific">Blastochloris viridis</name>
    <name type="common">Rhodopseudomonas viridis</name>
    <dbReference type="NCBI Taxonomy" id="1079"/>
    <lineage>
        <taxon>Bacteria</taxon>
        <taxon>Pseudomonadati</taxon>
        <taxon>Pseudomonadota</taxon>
        <taxon>Alphaproteobacteria</taxon>
        <taxon>Hyphomicrobiales</taxon>
        <taxon>Blastochloridaceae</taxon>
        <taxon>Blastochloris</taxon>
    </lineage>
</organism>
<feature type="chain" id="PRO_5026879557" evidence="1">
    <location>
        <begin position="31"/>
        <end position="417"/>
    </location>
</feature>
<protein>
    <submittedName>
        <fullName evidence="2">Uncharacterized protein</fullName>
    </submittedName>
</protein>
<evidence type="ECO:0000256" key="1">
    <source>
        <dbReference type="SAM" id="SignalP"/>
    </source>
</evidence>
<gene>
    <name evidence="2" type="ORF">DI628_08255</name>
</gene>
<evidence type="ECO:0000313" key="3">
    <source>
        <dbReference type="Proteomes" id="UP000320948"/>
    </source>
</evidence>
<dbReference type="EMBL" id="VAFM01000002">
    <property type="protein sequence ID" value="TKW60869.1"/>
    <property type="molecule type" value="Genomic_DNA"/>
</dbReference>
<dbReference type="AlphaFoldDB" id="A0A6N4RB30"/>
<sequence>MKFFPLMRGALSSAVLMTLLGALVVTSVLAQDSLQSGSREGNVTLPGVTMTPVKTSEIMDKGPQCMDYKWDSAGICCKWCRKNRKTICCPGYEGTKHNISYWEPSEIIEVSCRTGYSMVAPGGVPSRLSNYVQGGGDAARMPQTCVGFSKPGNQRWFFEARTWAINGFDGKLRHKAMGAEHGERARQCTLARGKDLPWGNLPSDKYWGYGVKWLDMKVGSANGPDGSWEGYISDSDPAWALETSGQAGATGLSACQPGSNDMQNCWGPVTENGWVTHSNPKVAAALVAWRAHTKALKKKSVSRAGKSAGSKNGFYMMMDYPYQGYVGAHGASMGMSGSGKTGSACFNPGDAGPEWYGGMTPGQIPGEVMGLTSGSIAQMAEINPGVYVFTIWVNTSCTRYEFPAGIPTPICHYRNGT</sequence>
<keyword evidence="1" id="KW-0732">Signal</keyword>
<reference evidence="2 3" key="1">
    <citation type="journal article" date="2017" name="Nat. Commun.">
        <title>In situ click chemistry generation of cyclooxygenase-2 inhibitors.</title>
        <authorList>
            <person name="Bhardwaj A."/>
            <person name="Kaur J."/>
            <person name="Wuest M."/>
            <person name="Wuest F."/>
        </authorList>
    </citation>
    <scope>NUCLEOTIDE SEQUENCE [LARGE SCALE GENOMIC DNA]</scope>
    <source>
        <strain evidence="2">S2_018_000_R2_106</strain>
    </source>
</reference>
<accession>A0A6N4RB30</accession>
<comment type="caution">
    <text evidence="2">The sequence shown here is derived from an EMBL/GenBank/DDBJ whole genome shotgun (WGS) entry which is preliminary data.</text>
</comment>
<dbReference type="Proteomes" id="UP000320948">
    <property type="component" value="Unassembled WGS sequence"/>
</dbReference>
<name>A0A6N4RB30_BLAVI</name>